<dbReference type="SUPFAM" id="SSF56601">
    <property type="entry name" value="beta-lactamase/transpeptidase-like"/>
    <property type="match status" value="1"/>
</dbReference>
<dbReference type="PROSITE" id="PS00337">
    <property type="entry name" value="BETA_LACTAMASE_D"/>
    <property type="match status" value="1"/>
</dbReference>
<dbReference type="Gene3D" id="3.40.710.10">
    <property type="entry name" value="DD-peptidase/beta-lactamase superfamily"/>
    <property type="match status" value="1"/>
</dbReference>
<dbReference type="GO" id="GO:0008658">
    <property type="term" value="F:penicillin binding"/>
    <property type="evidence" value="ECO:0007669"/>
    <property type="project" value="InterPro"/>
</dbReference>
<feature type="signal peptide" evidence="9">
    <location>
        <begin position="1"/>
        <end position="17"/>
    </location>
</feature>
<dbReference type="PROSITE" id="PS51257">
    <property type="entry name" value="PROKAR_LIPOPROTEIN"/>
    <property type="match status" value="1"/>
</dbReference>
<dbReference type="InterPro" id="IPR012338">
    <property type="entry name" value="Beta-lactam/transpept-like"/>
</dbReference>
<evidence type="ECO:0000256" key="2">
    <source>
        <dbReference type="ARBA" id="ARBA00012865"/>
    </source>
</evidence>
<proteinExistence type="inferred from homology"/>
<evidence type="ECO:0000256" key="4">
    <source>
        <dbReference type="ARBA" id="ARBA00022801"/>
    </source>
</evidence>
<feature type="region of interest" description="Disordered" evidence="8">
    <location>
        <begin position="28"/>
        <end position="56"/>
    </location>
</feature>
<dbReference type="InterPro" id="IPR002137">
    <property type="entry name" value="Beta-lactam_class-D_AS"/>
</dbReference>
<dbReference type="GO" id="GO:0008800">
    <property type="term" value="F:beta-lactamase activity"/>
    <property type="evidence" value="ECO:0007669"/>
    <property type="project" value="UniProtKB-UniRule"/>
</dbReference>
<accession>A0A2S9YXG6</accession>
<dbReference type="Pfam" id="PF00905">
    <property type="entry name" value="Transpeptidase"/>
    <property type="match status" value="1"/>
</dbReference>
<evidence type="ECO:0000256" key="3">
    <source>
        <dbReference type="ARBA" id="ARBA00022729"/>
    </source>
</evidence>
<organism evidence="11 12">
    <name type="scientific">Enhygromyxa salina</name>
    <dbReference type="NCBI Taxonomy" id="215803"/>
    <lineage>
        <taxon>Bacteria</taxon>
        <taxon>Pseudomonadati</taxon>
        <taxon>Myxococcota</taxon>
        <taxon>Polyangia</taxon>
        <taxon>Nannocystales</taxon>
        <taxon>Nannocystaceae</taxon>
        <taxon>Enhygromyxa</taxon>
    </lineage>
</organism>
<dbReference type="Proteomes" id="UP000238823">
    <property type="component" value="Unassembled WGS sequence"/>
</dbReference>
<dbReference type="AlphaFoldDB" id="A0A2S9YXG6"/>
<feature type="compositionally biased region" description="Pro residues" evidence="8">
    <location>
        <begin position="28"/>
        <end position="47"/>
    </location>
</feature>
<comment type="caution">
    <text evidence="11">The sequence shown here is derived from an EMBL/GenBank/DDBJ whole genome shotgun (WGS) entry which is preliminary data.</text>
</comment>
<evidence type="ECO:0000256" key="7">
    <source>
        <dbReference type="RuleBase" id="RU361140"/>
    </source>
</evidence>
<dbReference type="GO" id="GO:0046677">
    <property type="term" value="P:response to antibiotic"/>
    <property type="evidence" value="ECO:0007669"/>
    <property type="project" value="UniProtKB-UniRule"/>
</dbReference>
<keyword evidence="3 9" id="KW-0732">Signal</keyword>
<dbReference type="EMBL" id="PVNL01000013">
    <property type="protein sequence ID" value="PRQ09796.1"/>
    <property type="molecule type" value="Genomic_DNA"/>
</dbReference>
<evidence type="ECO:0000256" key="1">
    <source>
        <dbReference type="ARBA" id="ARBA00007898"/>
    </source>
</evidence>
<sequence length="326" mass="35331">MSAARVTAPLVSSFAVAVMLCGCRPIAEPPPPADQPAPSAPPSGTPEPEPEPEPTPALTITITIDHRPELAERITAAGYRGAIVILDPAAATLIVSDPELAERQFIPASTFKIPNSLIALETGVADSPDFTLKWDGVQRWASSWNRDHDLRSAFAVSAVWYYQELARRIGEARMAEWVSAAEYGNADISGGVDAFWLNGALRISPREQVEFLQRLHTGASPFSPTTVARFLDDVMIYAPRPGEWAGTPERSVRAKTGWAKSEHFTDSVTAGFEGNLGWFVGSFERPDGPRVYFATLLLTPEPAPDSFADDRPTLTAAALRELGYLD</sequence>
<protein>
    <recommendedName>
        <fullName evidence="2 7">Beta-lactamase</fullName>
        <ecNumber evidence="2 7">3.5.2.6</ecNumber>
    </recommendedName>
</protein>
<evidence type="ECO:0000256" key="8">
    <source>
        <dbReference type="SAM" id="MobiDB-lite"/>
    </source>
</evidence>
<feature type="active site" description="Acyl-ester intermediate" evidence="6">
    <location>
        <position position="109"/>
    </location>
</feature>
<gene>
    <name evidence="11" type="primary">bla</name>
    <name evidence="11" type="ORF">ENSA7_05510</name>
</gene>
<evidence type="ECO:0000256" key="9">
    <source>
        <dbReference type="SAM" id="SignalP"/>
    </source>
</evidence>
<keyword evidence="5 7" id="KW-0046">Antibiotic resistance</keyword>
<dbReference type="GO" id="GO:0017001">
    <property type="term" value="P:antibiotic catabolic process"/>
    <property type="evidence" value="ECO:0007669"/>
    <property type="project" value="InterPro"/>
</dbReference>
<dbReference type="InterPro" id="IPR001460">
    <property type="entry name" value="PCN-bd_Tpept"/>
</dbReference>
<reference evidence="11 12" key="1">
    <citation type="submission" date="2018-03" db="EMBL/GenBank/DDBJ databases">
        <title>Draft Genome Sequences of the Obligatory Marine Myxobacteria Enhygromyxa salina SWB007.</title>
        <authorList>
            <person name="Poehlein A."/>
            <person name="Moghaddam J.A."/>
            <person name="Harms H."/>
            <person name="Alanjari M."/>
            <person name="Koenig G.M."/>
            <person name="Daniel R."/>
            <person name="Schaeberle T.F."/>
        </authorList>
    </citation>
    <scope>NUCLEOTIDE SEQUENCE [LARGE SCALE GENOMIC DNA]</scope>
    <source>
        <strain evidence="11 12">SWB007</strain>
    </source>
</reference>
<comment type="similarity">
    <text evidence="1 7">Belongs to the class-D beta-lactamase family.</text>
</comment>
<evidence type="ECO:0000256" key="6">
    <source>
        <dbReference type="PIRSR" id="PIRSR602137-50"/>
    </source>
</evidence>
<feature type="modified residue" description="N6-carboxylysine" evidence="6">
    <location>
        <position position="112"/>
    </location>
</feature>
<evidence type="ECO:0000259" key="10">
    <source>
        <dbReference type="Pfam" id="PF00905"/>
    </source>
</evidence>
<comment type="catalytic activity">
    <reaction evidence="7">
        <text>a beta-lactam + H2O = a substituted beta-amino acid</text>
        <dbReference type="Rhea" id="RHEA:20401"/>
        <dbReference type="ChEBI" id="CHEBI:15377"/>
        <dbReference type="ChEBI" id="CHEBI:35627"/>
        <dbReference type="ChEBI" id="CHEBI:140347"/>
        <dbReference type="EC" id="3.5.2.6"/>
    </reaction>
</comment>
<feature type="chain" id="PRO_5015766936" description="Beta-lactamase" evidence="9">
    <location>
        <begin position="18"/>
        <end position="326"/>
    </location>
</feature>
<dbReference type="EC" id="3.5.2.6" evidence="2 7"/>
<evidence type="ECO:0000256" key="5">
    <source>
        <dbReference type="ARBA" id="ARBA00023251"/>
    </source>
</evidence>
<name>A0A2S9YXG6_9BACT</name>
<feature type="domain" description="Penicillin-binding protein transpeptidase" evidence="10">
    <location>
        <begin position="82"/>
        <end position="301"/>
    </location>
</feature>
<evidence type="ECO:0000313" key="12">
    <source>
        <dbReference type="Proteomes" id="UP000238823"/>
    </source>
</evidence>
<evidence type="ECO:0000313" key="11">
    <source>
        <dbReference type="EMBL" id="PRQ09796.1"/>
    </source>
</evidence>
<keyword evidence="4 7" id="KW-0378">Hydrolase</keyword>